<comment type="caution">
    <text evidence="2">The sequence shown here is derived from an EMBL/GenBank/DDBJ whole genome shotgun (WGS) entry which is preliminary data.</text>
</comment>
<proteinExistence type="predicted"/>
<keyword evidence="2" id="KW-0808">Transferase</keyword>
<dbReference type="PANTHER" id="PTHR46747:SF1">
    <property type="entry name" value="ALPHA-PROTEIN KINASE 1"/>
    <property type="match status" value="1"/>
</dbReference>
<dbReference type="OrthoDB" id="301415at2759"/>
<keyword evidence="2" id="KW-0418">Kinase</keyword>
<keyword evidence="3" id="KW-1185">Reference proteome</keyword>
<dbReference type="InterPro" id="IPR027417">
    <property type="entry name" value="P-loop_NTPase"/>
</dbReference>
<dbReference type="GO" id="GO:0002753">
    <property type="term" value="P:cytoplasmic pattern recognition receptor signaling pathway"/>
    <property type="evidence" value="ECO:0007669"/>
    <property type="project" value="TreeGrafter"/>
</dbReference>
<evidence type="ECO:0000259" key="1">
    <source>
        <dbReference type="Pfam" id="PF13401"/>
    </source>
</evidence>
<dbReference type="Gene3D" id="3.40.50.300">
    <property type="entry name" value="P-loop containing nucleotide triphosphate hydrolases"/>
    <property type="match status" value="1"/>
</dbReference>
<evidence type="ECO:0000313" key="3">
    <source>
        <dbReference type="Proteomes" id="UP001163046"/>
    </source>
</evidence>
<dbReference type="SUPFAM" id="SSF52540">
    <property type="entry name" value="P-loop containing nucleoside triphosphate hydrolases"/>
    <property type="match status" value="1"/>
</dbReference>
<dbReference type="GO" id="GO:0005929">
    <property type="term" value="C:cilium"/>
    <property type="evidence" value="ECO:0007669"/>
    <property type="project" value="TreeGrafter"/>
</dbReference>
<feature type="domain" description="ORC1/DEAH AAA+ ATPase" evidence="1">
    <location>
        <begin position="46"/>
        <end position="172"/>
    </location>
</feature>
<dbReference type="Pfam" id="PF13401">
    <property type="entry name" value="AAA_22"/>
    <property type="match status" value="1"/>
</dbReference>
<organism evidence="2 3">
    <name type="scientific">Desmophyllum pertusum</name>
    <dbReference type="NCBI Taxonomy" id="174260"/>
    <lineage>
        <taxon>Eukaryota</taxon>
        <taxon>Metazoa</taxon>
        <taxon>Cnidaria</taxon>
        <taxon>Anthozoa</taxon>
        <taxon>Hexacorallia</taxon>
        <taxon>Scleractinia</taxon>
        <taxon>Caryophylliina</taxon>
        <taxon>Caryophylliidae</taxon>
        <taxon>Desmophyllum</taxon>
    </lineage>
</organism>
<reference evidence="2" key="1">
    <citation type="submission" date="2023-01" db="EMBL/GenBank/DDBJ databases">
        <title>Genome assembly of the deep-sea coral Lophelia pertusa.</title>
        <authorList>
            <person name="Herrera S."/>
            <person name="Cordes E."/>
        </authorList>
    </citation>
    <scope>NUCLEOTIDE SEQUENCE</scope>
    <source>
        <strain evidence="2">USNM1676648</strain>
        <tissue evidence="2">Polyp</tissue>
    </source>
</reference>
<dbReference type="PANTHER" id="PTHR46747">
    <property type="entry name" value="ALPHA-PROTEIN KINASE 1"/>
    <property type="match status" value="1"/>
</dbReference>
<dbReference type="GO" id="GO:0016887">
    <property type="term" value="F:ATP hydrolysis activity"/>
    <property type="evidence" value="ECO:0007669"/>
    <property type="project" value="InterPro"/>
</dbReference>
<protein>
    <submittedName>
        <fullName evidence="2">Alpha-protein kinase 1</fullName>
    </submittedName>
</protein>
<dbReference type="GO" id="GO:0045087">
    <property type="term" value="P:innate immune response"/>
    <property type="evidence" value="ECO:0007669"/>
    <property type="project" value="TreeGrafter"/>
</dbReference>
<dbReference type="InterPro" id="IPR049945">
    <property type="entry name" value="AAA_22"/>
</dbReference>
<dbReference type="GO" id="GO:0048029">
    <property type="term" value="F:monosaccharide binding"/>
    <property type="evidence" value="ECO:0007669"/>
    <property type="project" value="TreeGrafter"/>
</dbReference>
<dbReference type="EMBL" id="MU827790">
    <property type="protein sequence ID" value="KAJ7331182.1"/>
    <property type="molecule type" value="Genomic_DNA"/>
</dbReference>
<dbReference type="Proteomes" id="UP001163046">
    <property type="component" value="Unassembled WGS sequence"/>
</dbReference>
<accession>A0A9X0CG97</accession>
<name>A0A9X0CG97_9CNID</name>
<dbReference type="GO" id="GO:0004674">
    <property type="term" value="F:protein serine/threonine kinase activity"/>
    <property type="evidence" value="ECO:0007669"/>
    <property type="project" value="InterPro"/>
</dbReference>
<dbReference type="InterPro" id="IPR043529">
    <property type="entry name" value="ALPK1"/>
</dbReference>
<sequence length="436" mass="49360">MLYTSLKQLSFHVENRRYQISDLKLSSSLESITKHLELKTKKLNEPACVFIYGEPGCGRTALLLNICDTLLNNKLKVSEIFGVRVRPGCTVESLWNLLIEMAKERQDRDTASLLSLSTVKLKKKYKIAQDFISSNFKLVCIDDAFADGGIVWSHLSQLVDKTDICVIVVSTTKESHFLNTTGTKQPALSVEIKGLNFHSFMKSFDQFSCWNFSEEQIVQMYSALNGNAAALNIFINVVNEFQLPQESTDCFFVSAENQILQQSEQDVQSSAILNVLQFLFQHLTAYEKHVYGQLCELREPLPVVNVSEEIEKFVRLGVVNKQAINVHENKRASDAIFSISVAPCLQLSSTQLTYSSLEVQVHFSAFDAWYALLSSKLHVLITDAERNAWPFVPEKWQYVSSAGAEERYNIKELITAKNSVVPSSTEQDILEDYKDY</sequence>
<evidence type="ECO:0000313" key="2">
    <source>
        <dbReference type="EMBL" id="KAJ7331182.1"/>
    </source>
</evidence>
<dbReference type="AlphaFoldDB" id="A0A9X0CG97"/>
<gene>
    <name evidence="2" type="primary">ALPK1_2</name>
    <name evidence="2" type="ORF">OS493_020885</name>
</gene>